<evidence type="ECO:0000256" key="1">
    <source>
        <dbReference type="SAM" id="SignalP"/>
    </source>
</evidence>
<dbReference type="EMBL" id="JACXAI010000017">
    <property type="protein sequence ID" value="MBD1381277.1"/>
    <property type="molecule type" value="Genomic_DNA"/>
</dbReference>
<evidence type="ECO:0000313" key="2">
    <source>
        <dbReference type="EMBL" id="MBD1381277.1"/>
    </source>
</evidence>
<protein>
    <submittedName>
        <fullName evidence="2">DUF3993 domain-containing protein</fullName>
    </submittedName>
</protein>
<keyword evidence="3" id="KW-1185">Reference proteome</keyword>
<accession>A0A926NBM9</accession>
<reference evidence="2" key="1">
    <citation type="submission" date="2020-09" db="EMBL/GenBank/DDBJ databases">
        <title>A novel bacterium of genus Bacillus, isolated from South China Sea.</title>
        <authorList>
            <person name="Huang H."/>
            <person name="Mo K."/>
            <person name="Hu Y."/>
        </authorList>
    </citation>
    <scope>NUCLEOTIDE SEQUENCE</scope>
    <source>
        <strain evidence="2">IB182487</strain>
    </source>
</reference>
<proteinExistence type="predicted"/>
<dbReference type="Proteomes" id="UP000626844">
    <property type="component" value="Unassembled WGS sequence"/>
</dbReference>
<gene>
    <name evidence="2" type="ORF">IC621_13640</name>
</gene>
<feature type="chain" id="PRO_5037711910" evidence="1">
    <location>
        <begin position="24"/>
        <end position="240"/>
    </location>
</feature>
<keyword evidence="1" id="KW-0732">Signal</keyword>
<organism evidence="2 3">
    <name type="scientific">Metabacillus arenae</name>
    <dbReference type="NCBI Taxonomy" id="2771434"/>
    <lineage>
        <taxon>Bacteria</taxon>
        <taxon>Bacillati</taxon>
        <taxon>Bacillota</taxon>
        <taxon>Bacilli</taxon>
        <taxon>Bacillales</taxon>
        <taxon>Bacillaceae</taxon>
        <taxon>Metabacillus</taxon>
    </lineage>
</organism>
<sequence length="240" mass="26916">MKKLVGILVMSMISFVVVFQGSAASVKASGEELNRDEAFSFLQKAFDAQVSLTGEERSYSEMESVLSPYFTTEMSEKYLKENAVKEGDQWIVYGSDFTPYTIPFYDYNQQTKVISNEKEAVVFQFYPASTEGPVGYEDHYAAVKLQKKNGNWKITEINEQKEKPVIEKREMKKDETKVKGVSTIDVLGSDGNGQVNDNSKSPQPSFLATLTFPDYLTALMSFQSYQAIDSSLGDKVLLAE</sequence>
<comment type="caution">
    <text evidence="2">The sequence shown here is derived from an EMBL/GenBank/DDBJ whole genome shotgun (WGS) entry which is preliminary data.</text>
</comment>
<dbReference type="RefSeq" id="WP_191158876.1">
    <property type="nucleotide sequence ID" value="NZ_JACXAI010000017.1"/>
</dbReference>
<feature type="signal peptide" evidence="1">
    <location>
        <begin position="1"/>
        <end position="23"/>
    </location>
</feature>
<dbReference type="InterPro" id="IPR025056">
    <property type="entry name" value="DUF3993"/>
</dbReference>
<dbReference type="AlphaFoldDB" id="A0A926NBM9"/>
<dbReference type="Pfam" id="PF13158">
    <property type="entry name" value="DUF3993"/>
    <property type="match status" value="1"/>
</dbReference>
<evidence type="ECO:0000313" key="3">
    <source>
        <dbReference type="Proteomes" id="UP000626844"/>
    </source>
</evidence>
<name>A0A926NBM9_9BACI</name>